<protein>
    <submittedName>
        <fullName evidence="1">Uncharacterized protein</fullName>
    </submittedName>
</protein>
<comment type="caution">
    <text evidence="1">The sequence shown here is derived from an EMBL/GenBank/DDBJ whole genome shotgun (WGS) entry which is preliminary data.</text>
</comment>
<reference evidence="1" key="2">
    <citation type="submission" date="2017-10" db="EMBL/GenBank/DDBJ databases">
        <title>Ladona fulva Genome sequencing and assembly.</title>
        <authorList>
            <person name="Murali S."/>
            <person name="Richards S."/>
            <person name="Bandaranaike D."/>
            <person name="Bellair M."/>
            <person name="Blankenburg K."/>
            <person name="Chao H."/>
            <person name="Dinh H."/>
            <person name="Doddapaneni H."/>
            <person name="Dugan-Rocha S."/>
            <person name="Elkadiri S."/>
            <person name="Gnanaolivu R."/>
            <person name="Hernandez B."/>
            <person name="Skinner E."/>
            <person name="Javaid M."/>
            <person name="Lee S."/>
            <person name="Li M."/>
            <person name="Ming W."/>
            <person name="Munidasa M."/>
            <person name="Muniz J."/>
            <person name="Nguyen L."/>
            <person name="Hughes D."/>
            <person name="Osuji N."/>
            <person name="Pu L.-L."/>
            <person name="Puazo M."/>
            <person name="Qu C."/>
            <person name="Quiroz J."/>
            <person name="Raj R."/>
            <person name="Weissenberger G."/>
            <person name="Xin Y."/>
            <person name="Zou X."/>
            <person name="Han Y."/>
            <person name="Worley K."/>
            <person name="Muzny D."/>
            <person name="Gibbs R."/>
        </authorList>
    </citation>
    <scope>NUCLEOTIDE SEQUENCE</scope>
    <source>
        <strain evidence="1">Sampled in the wild</strain>
    </source>
</reference>
<dbReference type="AlphaFoldDB" id="A0A8K0KT57"/>
<proteinExistence type="predicted"/>
<evidence type="ECO:0000313" key="1">
    <source>
        <dbReference type="EMBL" id="KAG8240402.1"/>
    </source>
</evidence>
<dbReference type="EMBL" id="KZ312451">
    <property type="protein sequence ID" value="KAG8240402.1"/>
    <property type="molecule type" value="Genomic_DNA"/>
</dbReference>
<reference evidence="1" key="1">
    <citation type="submission" date="2013-04" db="EMBL/GenBank/DDBJ databases">
        <authorList>
            <person name="Qu J."/>
            <person name="Murali S.C."/>
            <person name="Bandaranaike D."/>
            <person name="Bellair M."/>
            <person name="Blankenburg K."/>
            <person name="Chao H."/>
            <person name="Dinh H."/>
            <person name="Doddapaneni H."/>
            <person name="Downs B."/>
            <person name="Dugan-Rocha S."/>
            <person name="Elkadiri S."/>
            <person name="Gnanaolivu R.D."/>
            <person name="Hernandez B."/>
            <person name="Javaid M."/>
            <person name="Jayaseelan J.C."/>
            <person name="Lee S."/>
            <person name="Li M."/>
            <person name="Ming W."/>
            <person name="Munidasa M."/>
            <person name="Muniz J."/>
            <person name="Nguyen L."/>
            <person name="Ongeri F."/>
            <person name="Osuji N."/>
            <person name="Pu L.-L."/>
            <person name="Puazo M."/>
            <person name="Qu C."/>
            <person name="Quiroz J."/>
            <person name="Raj R."/>
            <person name="Weissenberger G."/>
            <person name="Xin Y."/>
            <person name="Zou X."/>
            <person name="Han Y."/>
            <person name="Richards S."/>
            <person name="Worley K."/>
            <person name="Muzny D."/>
            <person name="Gibbs R."/>
        </authorList>
    </citation>
    <scope>NUCLEOTIDE SEQUENCE</scope>
    <source>
        <strain evidence="1">Sampled in the wild</strain>
    </source>
</reference>
<evidence type="ECO:0000313" key="2">
    <source>
        <dbReference type="Proteomes" id="UP000792457"/>
    </source>
</evidence>
<dbReference type="Proteomes" id="UP000792457">
    <property type="component" value="Unassembled WGS sequence"/>
</dbReference>
<organism evidence="1 2">
    <name type="scientific">Ladona fulva</name>
    <name type="common">Scarce chaser dragonfly</name>
    <name type="synonym">Libellula fulva</name>
    <dbReference type="NCBI Taxonomy" id="123851"/>
    <lineage>
        <taxon>Eukaryota</taxon>
        <taxon>Metazoa</taxon>
        <taxon>Ecdysozoa</taxon>
        <taxon>Arthropoda</taxon>
        <taxon>Hexapoda</taxon>
        <taxon>Insecta</taxon>
        <taxon>Pterygota</taxon>
        <taxon>Palaeoptera</taxon>
        <taxon>Odonata</taxon>
        <taxon>Epiprocta</taxon>
        <taxon>Anisoptera</taxon>
        <taxon>Libelluloidea</taxon>
        <taxon>Libellulidae</taxon>
        <taxon>Ladona</taxon>
    </lineage>
</organism>
<sequence length="89" mass="10172">MYDPQQNLAVEESLMKFCGRLCYVQHNPTSRTLFLCALIIQRPTIVDCYLPIVDRNQVFTLRKVLKDLSIEHVVHSSASEISGTRFTDG</sequence>
<name>A0A8K0KT57_LADFU</name>
<accession>A0A8K0KT57</accession>
<keyword evidence="2" id="KW-1185">Reference proteome</keyword>
<gene>
    <name evidence="1" type="ORF">J437_LFUL002545</name>
</gene>